<dbReference type="EMBL" id="NRGR01000017">
    <property type="protein sequence ID" value="PCC39110.1"/>
    <property type="molecule type" value="Genomic_DNA"/>
</dbReference>
<evidence type="ECO:0000313" key="2">
    <source>
        <dbReference type="Proteomes" id="UP000218598"/>
    </source>
</evidence>
<evidence type="ECO:0000313" key="1">
    <source>
        <dbReference type="EMBL" id="PCC39110.1"/>
    </source>
</evidence>
<protein>
    <submittedName>
        <fullName evidence="1">Uncharacterized protein</fullName>
    </submittedName>
</protein>
<sequence length="82" mass="8940">MAQEATMDRITDDYELAAVVAVRLRDARAAGDIEHSRRLAAALHALTERFVHEVDPAGTTAALLPHMNEQLDPVAVARLLNP</sequence>
<organism evidence="1 2">
    <name type="scientific">Brachybacterium alimentarium</name>
    <dbReference type="NCBI Taxonomy" id="47845"/>
    <lineage>
        <taxon>Bacteria</taxon>
        <taxon>Bacillati</taxon>
        <taxon>Actinomycetota</taxon>
        <taxon>Actinomycetes</taxon>
        <taxon>Micrococcales</taxon>
        <taxon>Dermabacteraceae</taxon>
        <taxon>Brachybacterium</taxon>
    </lineage>
</organism>
<dbReference type="AlphaFoldDB" id="A0A2A3YIG5"/>
<reference evidence="1 2" key="1">
    <citation type="journal article" date="2017" name="Elife">
        <title>Extensive horizontal gene transfer in cheese-associated bacteria.</title>
        <authorList>
            <person name="Bonham K.S."/>
            <person name="Wolfe B.E."/>
            <person name="Dutton R.J."/>
        </authorList>
    </citation>
    <scope>NUCLEOTIDE SEQUENCE [LARGE SCALE GENOMIC DNA]</scope>
    <source>
        <strain evidence="1 2">341_9</strain>
    </source>
</reference>
<keyword evidence="2" id="KW-1185">Reference proteome</keyword>
<accession>A0A2A3YIG5</accession>
<proteinExistence type="predicted"/>
<comment type="caution">
    <text evidence="1">The sequence shown here is derived from an EMBL/GenBank/DDBJ whole genome shotgun (WGS) entry which is preliminary data.</text>
</comment>
<dbReference type="Proteomes" id="UP000218598">
    <property type="component" value="Unassembled WGS sequence"/>
</dbReference>
<name>A0A2A3YIG5_9MICO</name>
<gene>
    <name evidence="1" type="ORF">CIK66_10505</name>
</gene>